<proteinExistence type="predicted"/>
<dbReference type="InterPro" id="IPR029044">
    <property type="entry name" value="Nucleotide-diphossugar_trans"/>
</dbReference>
<organism evidence="1">
    <name type="scientific">uncultured Caudovirales phage</name>
    <dbReference type="NCBI Taxonomy" id="2100421"/>
    <lineage>
        <taxon>Viruses</taxon>
        <taxon>Duplodnaviria</taxon>
        <taxon>Heunggongvirae</taxon>
        <taxon>Uroviricota</taxon>
        <taxon>Caudoviricetes</taxon>
        <taxon>Peduoviridae</taxon>
        <taxon>Maltschvirus</taxon>
        <taxon>Maltschvirus maltsch</taxon>
    </lineage>
</organism>
<dbReference type="SUPFAM" id="SSF53448">
    <property type="entry name" value="Nucleotide-diphospho-sugar transferases"/>
    <property type="match status" value="1"/>
</dbReference>
<dbReference type="Gene3D" id="3.90.550.40">
    <property type="match status" value="1"/>
</dbReference>
<reference evidence="1" key="1">
    <citation type="submission" date="2020-04" db="EMBL/GenBank/DDBJ databases">
        <authorList>
            <person name="Chiriac C."/>
            <person name="Salcher M."/>
            <person name="Ghai R."/>
            <person name="Kavagutti S V."/>
        </authorList>
    </citation>
    <scope>NUCLEOTIDE SEQUENCE</scope>
</reference>
<name>A0A6J5NQ88_9CAUD</name>
<accession>A0A6J5NQ88</accession>
<evidence type="ECO:0000313" key="1">
    <source>
        <dbReference type="EMBL" id="CAB4161117.1"/>
    </source>
</evidence>
<dbReference type="EMBL" id="LR796703">
    <property type="protein sequence ID" value="CAB4161117.1"/>
    <property type="molecule type" value="Genomic_DNA"/>
</dbReference>
<protein>
    <recommendedName>
        <fullName evidence="2">Anp1</fullName>
    </recommendedName>
</protein>
<sequence length="238" mass="26956">MSNIFIGIPMYGGVCTGENAIGHINATKLFLDRGIGYNWQFLYNESLITRARNGLVKMFYQTDCTHLLFIDADISYRAEDIVSMIDADKDIICGVYPKKRIAWERINDALAKGIIGEDLKHYTGDLVINKLNYVDTPIADKSEPVEIFNGGTGFMLIKRSVFDLLKPHCPTYTNDMLPGQQEIVTEYFATSIEPDSNRLLSEDYHFCRLARLNGIKVWAAPWVELGHIGSYKFEGKLL</sequence>
<evidence type="ECO:0008006" key="2">
    <source>
        <dbReference type="Google" id="ProtNLM"/>
    </source>
</evidence>
<gene>
    <name evidence="1" type="ORF">UFOVP765_53</name>
</gene>